<reference evidence="3" key="2">
    <citation type="submission" date="2020-10" db="UniProtKB">
        <authorList>
            <consortium name="WormBaseParasite"/>
        </authorList>
    </citation>
    <scope>IDENTIFICATION</scope>
</reference>
<feature type="region of interest" description="Disordered" evidence="1">
    <location>
        <begin position="67"/>
        <end position="101"/>
    </location>
</feature>
<evidence type="ECO:0000256" key="1">
    <source>
        <dbReference type="SAM" id="MobiDB-lite"/>
    </source>
</evidence>
<feature type="region of interest" description="Disordered" evidence="1">
    <location>
        <begin position="1"/>
        <end position="23"/>
    </location>
</feature>
<organism evidence="2 3">
    <name type="scientific">Panagrellus redivivus</name>
    <name type="common">Microworm</name>
    <dbReference type="NCBI Taxonomy" id="6233"/>
    <lineage>
        <taxon>Eukaryota</taxon>
        <taxon>Metazoa</taxon>
        <taxon>Ecdysozoa</taxon>
        <taxon>Nematoda</taxon>
        <taxon>Chromadorea</taxon>
        <taxon>Rhabditida</taxon>
        <taxon>Tylenchina</taxon>
        <taxon>Panagrolaimomorpha</taxon>
        <taxon>Panagrolaimoidea</taxon>
        <taxon>Panagrolaimidae</taxon>
        <taxon>Panagrellus</taxon>
    </lineage>
</organism>
<dbReference type="AlphaFoldDB" id="A0A7E4W8K2"/>
<dbReference type="Proteomes" id="UP000492821">
    <property type="component" value="Unassembled WGS sequence"/>
</dbReference>
<protein>
    <submittedName>
        <fullName evidence="3">Uncharacterized protein</fullName>
    </submittedName>
</protein>
<proteinExistence type="predicted"/>
<name>A0A7E4W8K2_PANRE</name>
<sequence>MQGDIRRRHSQSRVLAPPRTLPTKTVLTTMRHSASSPQGISQSLPASILKDGYIKAMSEKPVGFKEMRKGRRISSENNAYSATSGTSPRVTFDESMPAPPPPSCNHFKSYDAESLALRALRHRRTSLPVNTQHAEMASSNVAEARGLIVDMLTDRELPSNVTTCLKAVAQLLSAPTSSVNSFHISDLGLPRVVENPFSGEQLVVSAIFMHRGTVCVGIIICLLISISLRPPTSVVNVNEHNRKEERRKEAFVIHAFVPPSKHITAS</sequence>
<evidence type="ECO:0000313" key="3">
    <source>
        <dbReference type="WBParaSite" id="Pan_g8627.t1"/>
    </source>
</evidence>
<keyword evidence="2" id="KW-1185">Reference proteome</keyword>
<dbReference type="WBParaSite" id="Pan_g8627.t1">
    <property type="protein sequence ID" value="Pan_g8627.t1"/>
    <property type="gene ID" value="Pan_g8627"/>
</dbReference>
<feature type="compositionally biased region" description="Basic residues" evidence="1">
    <location>
        <begin position="1"/>
        <end position="11"/>
    </location>
</feature>
<reference evidence="2" key="1">
    <citation type="journal article" date="2013" name="Genetics">
        <title>The draft genome and transcriptome of Panagrellus redivivus are shaped by the harsh demands of a free-living lifestyle.</title>
        <authorList>
            <person name="Srinivasan J."/>
            <person name="Dillman A.R."/>
            <person name="Macchietto M.G."/>
            <person name="Heikkinen L."/>
            <person name="Lakso M."/>
            <person name="Fracchia K.M."/>
            <person name="Antoshechkin I."/>
            <person name="Mortazavi A."/>
            <person name="Wong G."/>
            <person name="Sternberg P.W."/>
        </authorList>
    </citation>
    <scope>NUCLEOTIDE SEQUENCE [LARGE SCALE GENOMIC DNA]</scope>
    <source>
        <strain evidence="2">MT8872</strain>
    </source>
</reference>
<feature type="compositionally biased region" description="Polar residues" evidence="1">
    <location>
        <begin position="75"/>
        <end position="89"/>
    </location>
</feature>
<accession>A0A7E4W8K2</accession>
<evidence type="ECO:0000313" key="2">
    <source>
        <dbReference type="Proteomes" id="UP000492821"/>
    </source>
</evidence>